<protein>
    <submittedName>
        <fullName evidence="4">Uncharacterized protein</fullName>
    </submittedName>
</protein>
<feature type="compositionally biased region" description="Polar residues" evidence="1">
    <location>
        <begin position="409"/>
        <end position="431"/>
    </location>
</feature>
<feature type="region of interest" description="Disordered" evidence="1">
    <location>
        <begin position="315"/>
        <end position="391"/>
    </location>
</feature>
<feature type="domain" description="DUF6857" evidence="3">
    <location>
        <begin position="433"/>
        <end position="731"/>
    </location>
</feature>
<dbReference type="PANTHER" id="PTHR31928:SF13">
    <property type="entry name" value="OS07G0588300 PROTEIN"/>
    <property type="match status" value="1"/>
</dbReference>
<feature type="compositionally biased region" description="Low complexity" evidence="1">
    <location>
        <begin position="375"/>
        <end position="387"/>
    </location>
</feature>
<feature type="region of interest" description="Disordered" evidence="1">
    <location>
        <begin position="77"/>
        <end position="130"/>
    </location>
</feature>
<keyword evidence="5" id="KW-1185">Reference proteome</keyword>
<feature type="region of interest" description="Disordered" evidence="1">
    <location>
        <begin position="605"/>
        <end position="624"/>
    </location>
</feature>
<dbReference type="EMBL" id="JAAALK010000282">
    <property type="protein sequence ID" value="KAG8079922.1"/>
    <property type="molecule type" value="Genomic_DNA"/>
</dbReference>
<feature type="compositionally biased region" description="Polar residues" evidence="1">
    <location>
        <begin position="615"/>
        <end position="624"/>
    </location>
</feature>
<dbReference type="Proteomes" id="UP000729402">
    <property type="component" value="Unassembled WGS sequence"/>
</dbReference>
<sequence>MIFFSENRFDQLKKLESWASIFGPCFFKWTPETMTSRLTATQIRRRITRHKIRSALSEPPNISLQFSPYLSRTLRGRPVPCRPKMPPPPVSWSRLGALPSSPRRPELRPGSLQRLLRPPDPSDDDGAPTPRSRARVLLQVTNITPALSGADPFSGHHGFYLRLSDSACSCYVSLHADHDDLILTNGLHIGQVIEVEHLLPSIPAPVLRKFRVLPGRFPCIQQEPADDSAAAAATCSGAADIKEVVSERSRRPSPTPPIPERRAPRQVGSPAAIGHRHRSRSITNLSEACAAARWREGERRGATVLGKLRKISVTSADGTSTDDDNDNDDESDVSSPYSSLSSARRNWDFTGSIKDRRPIAPRRRGNSVSPCKSGTNTAATQNDAANDPMESVRRKAENAFKVLSKRNTHSSAKTPRESSCTAATPQNASTTSGIKWCENSVMWSSLSSSLTKHGKEAVKQRDMALQAVLDGLLEASTTEKMIKCLSTYSELQSDKEDDPKELIDRFLRFSQELDHAIFIAQSQTKIRQVKACGSNSTPSASASKAALKGALDRKQSAILWIRAAIAADLSPFSGHTRPTESPKLPLAESKPVTPLFCCSKPKCSYNGKPSRKTADASSEGGSSNAAMDLATSLRSECNRWFLRYVDKFLDDVESEAVYWSCDSQVAGLLQQLKRVDDWLNRVVRHERMHLVNRSSSRDNNCEEEESDSCERVRRKIYGALLRHVQYAAMALDSLDSVTDEEKEE</sequence>
<dbReference type="Pfam" id="PF21647">
    <property type="entry name" value="DUF6857"/>
    <property type="match status" value="1"/>
</dbReference>
<feature type="region of interest" description="Disordered" evidence="1">
    <location>
        <begin position="403"/>
        <end position="431"/>
    </location>
</feature>
<dbReference type="Pfam" id="PF06075">
    <property type="entry name" value="DUF936"/>
    <property type="match status" value="1"/>
</dbReference>
<name>A0A8J5VPI3_ZIZPA</name>
<comment type="caution">
    <text evidence="4">The sequence shown here is derived from an EMBL/GenBank/DDBJ whole genome shotgun (WGS) entry which is preliminary data.</text>
</comment>
<feature type="region of interest" description="Disordered" evidence="1">
    <location>
        <begin position="243"/>
        <end position="280"/>
    </location>
</feature>
<evidence type="ECO:0000313" key="4">
    <source>
        <dbReference type="EMBL" id="KAG8079922.1"/>
    </source>
</evidence>
<dbReference type="OrthoDB" id="773154at2759"/>
<feature type="compositionally biased region" description="Low complexity" evidence="1">
    <location>
        <begin position="333"/>
        <end position="342"/>
    </location>
</feature>
<evidence type="ECO:0000313" key="5">
    <source>
        <dbReference type="Proteomes" id="UP000729402"/>
    </source>
</evidence>
<feature type="compositionally biased region" description="Pro residues" evidence="1">
    <location>
        <begin position="80"/>
        <end position="90"/>
    </location>
</feature>
<evidence type="ECO:0000259" key="2">
    <source>
        <dbReference type="Pfam" id="PF06075"/>
    </source>
</evidence>
<reference evidence="4" key="1">
    <citation type="journal article" date="2021" name="bioRxiv">
        <title>Whole Genome Assembly and Annotation of Northern Wild Rice, Zizania palustris L., Supports a Whole Genome Duplication in the Zizania Genus.</title>
        <authorList>
            <person name="Haas M."/>
            <person name="Kono T."/>
            <person name="Macchietto M."/>
            <person name="Millas R."/>
            <person name="McGilp L."/>
            <person name="Shao M."/>
            <person name="Duquette J."/>
            <person name="Hirsch C.N."/>
            <person name="Kimball J."/>
        </authorList>
    </citation>
    <scope>NUCLEOTIDE SEQUENCE</scope>
    <source>
        <tissue evidence="4">Fresh leaf tissue</tissue>
    </source>
</reference>
<dbReference type="PANTHER" id="PTHR31928">
    <property type="entry name" value="EXPRESSED PROTEIN"/>
    <property type="match status" value="1"/>
</dbReference>
<evidence type="ECO:0000259" key="3">
    <source>
        <dbReference type="Pfam" id="PF21647"/>
    </source>
</evidence>
<evidence type="ECO:0000256" key="1">
    <source>
        <dbReference type="SAM" id="MobiDB-lite"/>
    </source>
</evidence>
<feature type="domain" description="DUF936" evidence="2">
    <location>
        <begin position="107"/>
        <end position="222"/>
    </location>
</feature>
<proteinExistence type="predicted"/>
<dbReference type="InterPro" id="IPR049172">
    <property type="entry name" value="DUF6857_pln"/>
</dbReference>
<organism evidence="4 5">
    <name type="scientific">Zizania palustris</name>
    <name type="common">Northern wild rice</name>
    <dbReference type="NCBI Taxonomy" id="103762"/>
    <lineage>
        <taxon>Eukaryota</taxon>
        <taxon>Viridiplantae</taxon>
        <taxon>Streptophyta</taxon>
        <taxon>Embryophyta</taxon>
        <taxon>Tracheophyta</taxon>
        <taxon>Spermatophyta</taxon>
        <taxon>Magnoliopsida</taxon>
        <taxon>Liliopsida</taxon>
        <taxon>Poales</taxon>
        <taxon>Poaceae</taxon>
        <taxon>BOP clade</taxon>
        <taxon>Oryzoideae</taxon>
        <taxon>Oryzeae</taxon>
        <taxon>Zizaniinae</taxon>
        <taxon>Zizania</taxon>
    </lineage>
</organism>
<dbReference type="InterPro" id="IPR048297">
    <property type="entry name" value="DUF936_dom_pln"/>
</dbReference>
<gene>
    <name evidence="4" type="ORF">GUJ93_ZPchr0007g5912</name>
</gene>
<reference evidence="4" key="2">
    <citation type="submission" date="2021-02" db="EMBL/GenBank/DDBJ databases">
        <authorList>
            <person name="Kimball J.A."/>
            <person name="Haas M.W."/>
            <person name="Macchietto M."/>
            <person name="Kono T."/>
            <person name="Duquette J."/>
            <person name="Shao M."/>
        </authorList>
    </citation>
    <scope>NUCLEOTIDE SEQUENCE</scope>
    <source>
        <tissue evidence="4">Fresh leaf tissue</tissue>
    </source>
</reference>
<dbReference type="AlphaFoldDB" id="A0A8J5VPI3"/>
<accession>A0A8J5VPI3</accession>
<feature type="compositionally biased region" description="Acidic residues" evidence="1">
    <location>
        <begin position="320"/>
        <end position="332"/>
    </location>
</feature>
<dbReference type="InterPro" id="IPR010341">
    <property type="entry name" value="DUF936_pln"/>
</dbReference>